<reference evidence="1" key="1">
    <citation type="submission" date="2023-07" db="EMBL/GenBank/DDBJ databases">
        <title>Sorghum-associated microbial communities from plants grown in Nebraska, USA.</title>
        <authorList>
            <person name="Schachtman D."/>
        </authorList>
    </citation>
    <scope>NUCLEOTIDE SEQUENCE</scope>
    <source>
        <strain evidence="1">1457</strain>
    </source>
</reference>
<evidence type="ECO:0000313" key="1">
    <source>
        <dbReference type="EMBL" id="MDR6705483.1"/>
    </source>
</evidence>
<accession>A0AAW8M238</accession>
<organism evidence="1 2">
    <name type="scientific">Agrobacterium tumefaciens</name>
    <dbReference type="NCBI Taxonomy" id="358"/>
    <lineage>
        <taxon>Bacteria</taxon>
        <taxon>Pseudomonadati</taxon>
        <taxon>Pseudomonadota</taxon>
        <taxon>Alphaproteobacteria</taxon>
        <taxon>Hyphomicrobiales</taxon>
        <taxon>Rhizobiaceae</taxon>
        <taxon>Rhizobium/Agrobacterium group</taxon>
        <taxon>Agrobacterium</taxon>
        <taxon>Agrobacterium tumefaciens complex</taxon>
    </lineage>
</organism>
<evidence type="ECO:0008006" key="3">
    <source>
        <dbReference type="Google" id="ProtNLM"/>
    </source>
</evidence>
<dbReference type="GeneID" id="97367822"/>
<dbReference type="Proteomes" id="UP001265315">
    <property type="component" value="Unassembled WGS sequence"/>
</dbReference>
<dbReference type="AlphaFoldDB" id="A0AAW8M238"/>
<dbReference type="Gene3D" id="6.10.250.730">
    <property type="match status" value="1"/>
</dbReference>
<evidence type="ECO:0000313" key="2">
    <source>
        <dbReference type="Proteomes" id="UP001265315"/>
    </source>
</evidence>
<comment type="caution">
    <text evidence="1">The sequence shown here is derived from an EMBL/GenBank/DDBJ whole genome shotgun (WGS) entry which is preliminary data.</text>
</comment>
<name>A0AAW8M238_AGRTU</name>
<dbReference type="EMBL" id="JAVDSW010000010">
    <property type="protein sequence ID" value="MDR6705483.1"/>
    <property type="molecule type" value="Genomic_DNA"/>
</dbReference>
<dbReference type="InterPro" id="IPR010385">
    <property type="entry name" value="DUF982"/>
</dbReference>
<sequence length="88" mass="10022">MVATVIPVDFSTFWHLPVTIELAGRPQVQVCGPRDALRYLAENITHQYGPCYSRARRRCHAALRNQITAEDMRADFLAACVESDMRSR</sequence>
<dbReference type="RefSeq" id="WP_060726611.1">
    <property type="nucleotide sequence ID" value="NZ_JAGIPD010000016.1"/>
</dbReference>
<gene>
    <name evidence="1" type="ORF">J2W61_005358</name>
</gene>
<proteinExistence type="predicted"/>
<protein>
    <recommendedName>
        <fullName evidence="3">DUF982 domain-containing protein</fullName>
    </recommendedName>
</protein>
<dbReference type="Pfam" id="PF06169">
    <property type="entry name" value="DUF982"/>
    <property type="match status" value="1"/>
</dbReference>